<comment type="caution">
    <text evidence="1">The sequence shown here is derived from an EMBL/GenBank/DDBJ whole genome shotgun (WGS) entry which is preliminary data.</text>
</comment>
<reference evidence="1" key="1">
    <citation type="submission" date="2022-11" db="EMBL/GenBank/DDBJ databases">
        <title>Genome Resource of Sclerotinia nivalis Strain SnTB1, a Plant Pathogen Isolated from American Ginseng.</title>
        <authorList>
            <person name="Fan S."/>
        </authorList>
    </citation>
    <scope>NUCLEOTIDE SEQUENCE</scope>
    <source>
        <strain evidence="1">SnTB1</strain>
    </source>
</reference>
<dbReference type="Proteomes" id="UP001152300">
    <property type="component" value="Unassembled WGS sequence"/>
</dbReference>
<name>A0A9X0A8Y5_9HELO</name>
<evidence type="ECO:0000313" key="1">
    <source>
        <dbReference type="EMBL" id="KAJ8058439.1"/>
    </source>
</evidence>
<dbReference type="AlphaFoldDB" id="A0A9X0A8Y5"/>
<keyword evidence="2" id="KW-1185">Reference proteome</keyword>
<gene>
    <name evidence="1" type="ORF">OCU04_012628</name>
</gene>
<protein>
    <submittedName>
        <fullName evidence="1">Uncharacterized protein</fullName>
    </submittedName>
</protein>
<accession>A0A9X0A8Y5</accession>
<proteinExistence type="predicted"/>
<sequence length="55" mass="6004">MASPSQHGFFMLTTPESGGDGLPEWLYLLRGVDAITSPRRDLVLQSPLASLVDME</sequence>
<dbReference type="EMBL" id="JAPEIS010000016">
    <property type="protein sequence ID" value="KAJ8058439.1"/>
    <property type="molecule type" value="Genomic_DNA"/>
</dbReference>
<organism evidence="1 2">
    <name type="scientific">Sclerotinia nivalis</name>
    <dbReference type="NCBI Taxonomy" id="352851"/>
    <lineage>
        <taxon>Eukaryota</taxon>
        <taxon>Fungi</taxon>
        <taxon>Dikarya</taxon>
        <taxon>Ascomycota</taxon>
        <taxon>Pezizomycotina</taxon>
        <taxon>Leotiomycetes</taxon>
        <taxon>Helotiales</taxon>
        <taxon>Sclerotiniaceae</taxon>
        <taxon>Sclerotinia</taxon>
    </lineage>
</organism>
<evidence type="ECO:0000313" key="2">
    <source>
        <dbReference type="Proteomes" id="UP001152300"/>
    </source>
</evidence>